<dbReference type="SUPFAM" id="SSF102462">
    <property type="entry name" value="Peptidyl-tRNA hydrolase II"/>
    <property type="match status" value="1"/>
</dbReference>
<accession>A0A2G8L986</accession>
<proteinExistence type="inferred from homology"/>
<dbReference type="Gene3D" id="3.40.1490.10">
    <property type="entry name" value="Bit1"/>
    <property type="match status" value="1"/>
</dbReference>
<dbReference type="Pfam" id="PF01981">
    <property type="entry name" value="PTH2"/>
    <property type="match status" value="1"/>
</dbReference>
<evidence type="ECO:0000256" key="2">
    <source>
        <dbReference type="ARBA" id="ARBA00022801"/>
    </source>
</evidence>
<dbReference type="InterPro" id="IPR002833">
    <property type="entry name" value="PTH2"/>
</dbReference>
<dbReference type="GO" id="GO:0004045">
    <property type="term" value="F:peptidyl-tRNA hydrolase activity"/>
    <property type="evidence" value="ECO:0007669"/>
    <property type="project" value="UniProtKB-EC"/>
</dbReference>
<gene>
    <name evidence="5" type="ORF">BSL78_06285</name>
</gene>
<name>A0A2G8L986_STIJA</name>
<evidence type="ECO:0000256" key="4">
    <source>
        <dbReference type="ARBA" id="ARBA00048707"/>
    </source>
</evidence>
<comment type="caution">
    <text evidence="5">The sequence shown here is derived from an EMBL/GenBank/DDBJ whole genome shotgun (WGS) entry which is preliminary data.</text>
</comment>
<dbReference type="Proteomes" id="UP000230750">
    <property type="component" value="Unassembled WGS sequence"/>
</dbReference>
<organism evidence="5 6">
    <name type="scientific">Stichopus japonicus</name>
    <name type="common">Sea cucumber</name>
    <dbReference type="NCBI Taxonomy" id="307972"/>
    <lineage>
        <taxon>Eukaryota</taxon>
        <taxon>Metazoa</taxon>
        <taxon>Echinodermata</taxon>
        <taxon>Eleutherozoa</taxon>
        <taxon>Echinozoa</taxon>
        <taxon>Holothuroidea</taxon>
        <taxon>Aspidochirotacea</taxon>
        <taxon>Aspidochirotida</taxon>
        <taxon>Stichopodidae</taxon>
        <taxon>Apostichopus</taxon>
    </lineage>
</organism>
<dbReference type="PANTHER" id="PTHR12649:SF11">
    <property type="entry name" value="PEPTIDYL-TRNA HYDROLASE 2, MITOCHONDRIAL"/>
    <property type="match status" value="1"/>
</dbReference>
<evidence type="ECO:0000313" key="5">
    <source>
        <dbReference type="EMBL" id="PIK56816.1"/>
    </source>
</evidence>
<keyword evidence="2 5" id="KW-0378">Hydrolase</keyword>
<dbReference type="EC" id="3.1.1.29" evidence="1"/>
<protein>
    <recommendedName>
        <fullName evidence="1">peptidyl-tRNA hydrolase</fullName>
        <ecNumber evidence="1">3.1.1.29</ecNumber>
    </recommendedName>
</protein>
<dbReference type="STRING" id="307972.A0A2G8L986"/>
<comment type="similarity">
    <text evidence="3">Belongs to the PTH2 family.</text>
</comment>
<keyword evidence="6" id="KW-1185">Reference proteome</keyword>
<dbReference type="EMBL" id="MRZV01000163">
    <property type="protein sequence ID" value="PIK56816.1"/>
    <property type="molecule type" value="Genomic_DNA"/>
</dbReference>
<evidence type="ECO:0000313" key="6">
    <source>
        <dbReference type="Proteomes" id="UP000230750"/>
    </source>
</evidence>
<dbReference type="InterPro" id="IPR023476">
    <property type="entry name" value="Pep_tRNA_hydro_II_dom_sf"/>
</dbReference>
<evidence type="ECO:0000256" key="1">
    <source>
        <dbReference type="ARBA" id="ARBA00013260"/>
    </source>
</evidence>
<comment type="catalytic activity">
    <reaction evidence="4">
        <text>an N-acyl-L-alpha-aminoacyl-tRNA + H2O = an N-acyl-L-amino acid + a tRNA + H(+)</text>
        <dbReference type="Rhea" id="RHEA:54448"/>
        <dbReference type="Rhea" id="RHEA-COMP:10123"/>
        <dbReference type="Rhea" id="RHEA-COMP:13883"/>
        <dbReference type="ChEBI" id="CHEBI:15377"/>
        <dbReference type="ChEBI" id="CHEBI:15378"/>
        <dbReference type="ChEBI" id="CHEBI:59874"/>
        <dbReference type="ChEBI" id="CHEBI:78442"/>
        <dbReference type="ChEBI" id="CHEBI:138191"/>
        <dbReference type="EC" id="3.1.1.29"/>
    </reaction>
</comment>
<dbReference type="PANTHER" id="PTHR12649">
    <property type="entry name" value="PEPTIDYL-TRNA HYDROLASE 2"/>
    <property type="match status" value="1"/>
</dbReference>
<dbReference type="GO" id="GO:0005829">
    <property type="term" value="C:cytosol"/>
    <property type="evidence" value="ECO:0007669"/>
    <property type="project" value="TreeGrafter"/>
</dbReference>
<dbReference type="AlphaFoldDB" id="A0A2G8L986"/>
<evidence type="ECO:0000256" key="3">
    <source>
        <dbReference type="ARBA" id="ARBA00038050"/>
    </source>
</evidence>
<reference evidence="5 6" key="1">
    <citation type="journal article" date="2017" name="PLoS Biol.">
        <title>The sea cucumber genome provides insights into morphological evolution and visceral regeneration.</title>
        <authorList>
            <person name="Zhang X."/>
            <person name="Sun L."/>
            <person name="Yuan J."/>
            <person name="Sun Y."/>
            <person name="Gao Y."/>
            <person name="Zhang L."/>
            <person name="Li S."/>
            <person name="Dai H."/>
            <person name="Hamel J.F."/>
            <person name="Liu C."/>
            <person name="Yu Y."/>
            <person name="Liu S."/>
            <person name="Lin W."/>
            <person name="Guo K."/>
            <person name="Jin S."/>
            <person name="Xu P."/>
            <person name="Storey K.B."/>
            <person name="Huan P."/>
            <person name="Zhang T."/>
            <person name="Zhou Y."/>
            <person name="Zhang J."/>
            <person name="Lin C."/>
            <person name="Li X."/>
            <person name="Xing L."/>
            <person name="Huo D."/>
            <person name="Sun M."/>
            <person name="Wang L."/>
            <person name="Mercier A."/>
            <person name="Li F."/>
            <person name="Yang H."/>
            <person name="Xiang J."/>
        </authorList>
    </citation>
    <scope>NUCLEOTIDE SEQUENCE [LARGE SCALE GENOMIC DNA]</scope>
    <source>
        <strain evidence="5">Shaxun</strain>
        <tissue evidence="5">Muscle</tissue>
    </source>
</reference>
<sequence>MQVSIPGESGAYKMVLVVRQDLKMGKGKVAAQCSHAAVGCYKRAVSEKPDTLRDG</sequence>
<dbReference type="OrthoDB" id="1733656at2759"/>